<name>G2Y6W3_BOTF4</name>
<dbReference type="InParanoid" id="G2Y6W3"/>
<evidence type="ECO:0000313" key="1">
    <source>
        <dbReference type="EMBL" id="CCD48365.1"/>
    </source>
</evidence>
<gene>
    <name evidence="1" type="ORF">BofuT4_uP107490.1</name>
</gene>
<protein>
    <submittedName>
        <fullName evidence="1">Uncharacterized protein</fullName>
    </submittedName>
</protein>
<dbReference type="EMBL" id="FQ790293">
    <property type="protein sequence ID" value="CCD48365.1"/>
    <property type="molecule type" value="Genomic_DNA"/>
</dbReference>
<reference evidence="2" key="1">
    <citation type="journal article" date="2011" name="PLoS Genet.">
        <title>Genomic analysis of the necrotrophic fungal pathogens Sclerotinia sclerotiorum and Botrytis cinerea.</title>
        <authorList>
            <person name="Amselem J."/>
            <person name="Cuomo C.A."/>
            <person name="van Kan J.A."/>
            <person name="Viaud M."/>
            <person name="Benito E.P."/>
            <person name="Couloux A."/>
            <person name="Coutinho P.M."/>
            <person name="de Vries R.P."/>
            <person name="Dyer P.S."/>
            <person name="Fillinger S."/>
            <person name="Fournier E."/>
            <person name="Gout L."/>
            <person name="Hahn M."/>
            <person name="Kohn L."/>
            <person name="Lapalu N."/>
            <person name="Plummer K.M."/>
            <person name="Pradier J.M."/>
            <person name="Quevillon E."/>
            <person name="Sharon A."/>
            <person name="Simon A."/>
            <person name="ten Have A."/>
            <person name="Tudzynski B."/>
            <person name="Tudzynski P."/>
            <person name="Wincker P."/>
            <person name="Andrew M."/>
            <person name="Anthouard V."/>
            <person name="Beever R.E."/>
            <person name="Beffa R."/>
            <person name="Benoit I."/>
            <person name="Bouzid O."/>
            <person name="Brault B."/>
            <person name="Chen Z."/>
            <person name="Choquer M."/>
            <person name="Collemare J."/>
            <person name="Cotton P."/>
            <person name="Danchin E.G."/>
            <person name="Da Silva C."/>
            <person name="Gautier A."/>
            <person name="Giraud C."/>
            <person name="Giraud T."/>
            <person name="Gonzalez C."/>
            <person name="Grossetete S."/>
            <person name="Guldener U."/>
            <person name="Henrissat B."/>
            <person name="Howlett B.J."/>
            <person name="Kodira C."/>
            <person name="Kretschmer M."/>
            <person name="Lappartient A."/>
            <person name="Leroch M."/>
            <person name="Levis C."/>
            <person name="Mauceli E."/>
            <person name="Neuveglise C."/>
            <person name="Oeser B."/>
            <person name="Pearson M."/>
            <person name="Poulain J."/>
            <person name="Poussereau N."/>
            <person name="Quesneville H."/>
            <person name="Rascle C."/>
            <person name="Schumacher J."/>
            <person name="Segurens B."/>
            <person name="Sexton A."/>
            <person name="Silva E."/>
            <person name="Sirven C."/>
            <person name="Soanes D.M."/>
            <person name="Talbot N.J."/>
            <person name="Templeton M."/>
            <person name="Yandava C."/>
            <person name="Yarden O."/>
            <person name="Zeng Q."/>
            <person name="Rollins J.A."/>
            <person name="Lebrun M.H."/>
            <person name="Dickman M."/>
        </authorList>
    </citation>
    <scope>NUCLEOTIDE SEQUENCE [LARGE SCALE GENOMIC DNA]</scope>
    <source>
        <strain evidence="2">T4</strain>
    </source>
</reference>
<dbReference type="Proteomes" id="UP000008177">
    <property type="component" value="Unplaced contigs"/>
</dbReference>
<organism evidence="1 2">
    <name type="scientific">Botryotinia fuckeliana (strain T4)</name>
    <name type="common">Noble rot fungus</name>
    <name type="synonym">Botrytis cinerea</name>
    <dbReference type="NCBI Taxonomy" id="999810"/>
    <lineage>
        <taxon>Eukaryota</taxon>
        <taxon>Fungi</taxon>
        <taxon>Dikarya</taxon>
        <taxon>Ascomycota</taxon>
        <taxon>Pezizomycotina</taxon>
        <taxon>Leotiomycetes</taxon>
        <taxon>Helotiales</taxon>
        <taxon>Sclerotiniaceae</taxon>
        <taxon>Botrytis</taxon>
    </lineage>
</organism>
<proteinExistence type="predicted"/>
<evidence type="ECO:0000313" key="2">
    <source>
        <dbReference type="Proteomes" id="UP000008177"/>
    </source>
</evidence>
<sequence>MCEARAMCWAVTNDNNKKENGRGMEQSSQYKDKKWLKVAKSGHEWLKMAESGLFHSAQNDLPISAN</sequence>
<accession>G2Y6W3</accession>
<dbReference type="AlphaFoldDB" id="G2Y6W3"/>
<dbReference type="HOGENOM" id="CLU_2830909_0_0_1"/>